<dbReference type="GO" id="GO:0051015">
    <property type="term" value="F:actin filament binding"/>
    <property type="evidence" value="ECO:0007669"/>
    <property type="project" value="InterPro"/>
</dbReference>
<sequence length="467" mass="51643">MNLVSEFEAGSKANILILPRDAFGNDISSEHGGESLCNFIVSASYENGSVANLADVKYMGWNEYGYLGIEFVVKTAGSLTLCVQCENQTLLGSPLSFNVKPGYCDGLNSVVNGSGLASSDAGQISYFSVYLEDMYHNPAPVEPDRLHVKIMRRDGAFSIRADVTPMGMSNGGVDMSSSAVVKYDAQVQRNFKNEIVVQLKDSFFNPISLQQASLSLDITPANTSGFLKSKFMDKEDGLYIVYYLLKDAGAYNISIYFDDWHLSPCPLEINVYEREYFPQAHSDTVSVWEDESVSFDVLGNDYFKGELSSFIASSKPQFGSLLQYGKLFRYTPYKGFFGNDSFSYTISDINNNSATSTCIVSVLSIPPQFVSLPGLLQVTEDVLKPRFGSENFYGNDVVTISGTNKNGVREAYVPIFVEPINDPPFLNVPEYIILEKKISENGLWIIETPKNVEFSIGDTDLLHFPGM</sequence>
<dbReference type="EMBL" id="JAUJYN010000006">
    <property type="protein sequence ID" value="KAK1268377.1"/>
    <property type="molecule type" value="Genomic_DNA"/>
</dbReference>
<dbReference type="InterPro" id="IPR014756">
    <property type="entry name" value="Ig_E-set"/>
</dbReference>
<dbReference type="Proteomes" id="UP001179952">
    <property type="component" value="Unassembled WGS sequence"/>
</dbReference>
<dbReference type="PANTHER" id="PTHR38537">
    <property type="entry name" value="JITTERBUG, ISOFORM N"/>
    <property type="match status" value="1"/>
</dbReference>
<comment type="caution">
    <text evidence="4">The sequence shown here is derived from an EMBL/GenBank/DDBJ whole genome shotgun (WGS) entry which is preliminary data.</text>
</comment>
<dbReference type="Pfam" id="PF23616">
    <property type="entry name" value="Ig_GEX2_N"/>
    <property type="match status" value="1"/>
</dbReference>
<keyword evidence="1" id="KW-0677">Repeat</keyword>
<proteinExistence type="predicted"/>
<dbReference type="InterPro" id="IPR013783">
    <property type="entry name" value="Ig-like_fold"/>
</dbReference>
<reference evidence="4" key="2">
    <citation type="submission" date="2023-06" db="EMBL/GenBank/DDBJ databases">
        <authorList>
            <person name="Ma L."/>
            <person name="Liu K.-W."/>
            <person name="Li Z."/>
            <person name="Hsiao Y.-Y."/>
            <person name="Qi Y."/>
            <person name="Fu T."/>
            <person name="Tang G."/>
            <person name="Zhang D."/>
            <person name="Sun W.-H."/>
            <person name="Liu D.-K."/>
            <person name="Li Y."/>
            <person name="Chen G.-Z."/>
            <person name="Liu X.-D."/>
            <person name="Liao X.-Y."/>
            <person name="Jiang Y.-T."/>
            <person name="Yu X."/>
            <person name="Hao Y."/>
            <person name="Huang J."/>
            <person name="Zhao X.-W."/>
            <person name="Ke S."/>
            <person name="Chen Y.-Y."/>
            <person name="Wu W.-L."/>
            <person name="Hsu J.-L."/>
            <person name="Lin Y.-F."/>
            <person name="Huang M.-D."/>
            <person name="Li C.-Y."/>
            <person name="Huang L."/>
            <person name="Wang Z.-W."/>
            <person name="Zhao X."/>
            <person name="Zhong W.-Y."/>
            <person name="Peng D.-H."/>
            <person name="Ahmad S."/>
            <person name="Lan S."/>
            <person name="Zhang J.-S."/>
            <person name="Tsai W.-C."/>
            <person name="Van De Peer Y."/>
            <person name="Liu Z.-J."/>
        </authorList>
    </citation>
    <scope>NUCLEOTIDE SEQUENCE</scope>
    <source>
        <strain evidence="4">SCP</strain>
        <tissue evidence="4">Leaves</tissue>
    </source>
</reference>
<protein>
    <submittedName>
        <fullName evidence="4">Protein GAMETE EXPRESSED 2</fullName>
    </submittedName>
</protein>
<name>A0AAV9AW35_ACOGR</name>
<dbReference type="AlphaFoldDB" id="A0AAV9AW35"/>
<dbReference type="Gene3D" id="2.60.40.2810">
    <property type="match status" value="1"/>
</dbReference>
<evidence type="ECO:0000313" key="4">
    <source>
        <dbReference type="EMBL" id="KAK1268377.1"/>
    </source>
</evidence>
<dbReference type="GO" id="GO:0048235">
    <property type="term" value="P:pollen sperm cell differentiation"/>
    <property type="evidence" value="ECO:0007669"/>
    <property type="project" value="TreeGrafter"/>
</dbReference>
<dbReference type="InterPro" id="IPR044801">
    <property type="entry name" value="Filamin"/>
</dbReference>
<dbReference type="InterPro" id="IPR017868">
    <property type="entry name" value="Filamin/ABP280_repeat-like"/>
</dbReference>
<reference evidence="4" key="1">
    <citation type="journal article" date="2023" name="Nat. Commun.">
        <title>Diploid and tetraploid genomes of Acorus and the evolution of monocots.</title>
        <authorList>
            <person name="Ma L."/>
            <person name="Liu K.W."/>
            <person name="Li Z."/>
            <person name="Hsiao Y.Y."/>
            <person name="Qi Y."/>
            <person name="Fu T."/>
            <person name="Tang G.D."/>
            <person name="Zhang D."/>
            <person name="Sun W.H."/>
            <person name="Liu D.K."/>
            <person name="Li Y."/>
            <person name="Chen G.Z."/>
            <person name="Liu X.D."/>
            <person name="Liao X.Y."/>
            <person name="Jiang Y.T."/>
            <person name="Yu X."/>
            <person name="Hao Y."/>
            <person name="Huang J."/>
            <person name="Zhao X.W."/>
            <person name="Ke S."/>
            <person name="Chen Y.Y."/>
            <person name="Wu W.L."/>
            <person name="Hsu J.L."/>
            <person name="Lin Y.F."/>
            <person name="Huang M.D."/>
            <person name="Li C.Y."/>
            <person name="Huang L."/>
            <person name="Wang Z.W."/>
            <person name="Zhao X."/>
            <person name="Zhong W.Y."/>
            <person name="Peng D.H."/>
            <person name="Ahmad S."/>
            <person name="Lan S."/>
            <person name="Zhang J.S."/>
            <person name="Tsai W.C."/>
            <person name="Van de Peer Y."/>
            <person name="Liu Z.J."/>
        </authorList>
    </citation>
    <scope>NUCLEOTIDE SEQUENCE</scope>
    <source>
        <strain evidence="4">SCP</strain>
    </source>
</reference>
<dbReference type="Pfam" id="PF00630">
    <property type="entry name" value="Filamin"/>
    <property type="match status" value="1"/>
</dbReference>
<dbReference type="InterPro" id="IPR056434">
    <property type="entry name" value="Ig_GEX2_N"/>
</dbReference>
<dbReference type="Gene3D" id="2.60.40.10">
    <property type="entry name" value="Immunoglobulins"/>
    <property type="match status" value="2"/>
</dbReference>
<evidence type="ECO:0000256" key="1">
    <source>
        <dbReference type="ARBA" id="ARBA00022737"/>
    </source>
</evidence>
<accession>A0AAV9AW35</accession>
<evidence type="ECO:0000256" key="2">
    <source>
        <dbReference type="PROSITE-ProRule" id="PRU00087"/>
    </source>
</evidence>
<dbReference type="Pfam" id="PF17963">
    <property type="entry name" value="Big_9"/>
    <property type="match status" value="1"/>
</dbReference>
<gene>
    <name evidence="4" type="ORF">QJS04_geneDACA022865</name>
</gene>
<feature type="repeat" description="Filamin" evidence="2">
    <location>
        <begin position="220"/>
        <end position="271"/>
    </location>
</feature>
<evidence type="ECO:0000313" key="5">
    <source>
        <dbReference type="Proteomes" id="UP001179952"/>
    </source>
</evidence>
<dbReference type="GO" id="GO:0030036">
    <property type="term" value="P:actin cytoskeleton organization"/>
    <property type="evidence" value="ECO:0007669"/>
    <property type="project" value="InterPro"/>
</dbReference>
<keyword evidence="5" id="KW-1185">Reference proteome</keyword>
<evidence type="ECO:0000259" key="3">
    <source>
        <dbReference type="Pfam" id="PF23616"/>
    </source>
</evidence>
<dbReference type="SUPFAM" id="SSF81296">
    <property type="entry name" value="E set domains"/>
    <property type="match status" value="1"/>
</dbReference>
<organism evidence="4 5">
    <name type="scientific">Acorus gramineus</name>
    <name type="common">Dwarf sweet flag</name>
    <dbReference type="NCBI Taxonomy" id="55184"/>
    <lineage>
        <taxon>Eukaryota</taxon>
        <taxon>Viridiplantae</taxon>
        <taxon>Streptophyta</taxon>
        <taxon>Embryophyta</taxon>
        <taxon>Tracheophyta</taxon>
        <taxon>Spermatophyta</taxon>
        <taxon>Magnoliopsida</taxon>
        <taxon>Liliopsida</taxon>
        <taxon>Acoraceae</taxon>
        <taxon>Acorus</taxon>
    </lineage>
</organism>
<dbReference type="PROSITE" id="PS50194">
    <property type="entry name" value="FILAMIN_REPEAT"/>
    <property type="match status" value="1"/>
</dbReference>
<dbReference type="PANTHER" id="PTHR38537:SF8">
    <property type="entry name" value="FILAMIN-A"/>
    <property type="match status" value="1"/>
</dbReference>
<feature type="domain" description="GEX2 N-terminal Ig-like" evidence="3">
    <location>
        <begin position="1"/>
        <end position="99"/>
    </location>
</feature>